<evidence type="ECO:0000256" key="1">
    <source>
        <dbReference type="SAM" id="MobiDB-lite"/>
    </source>
</evidence>
<gene>
    <name evidence="3" type="ORF">CSSPTR1EN2_LOCUS748</name>
</gene>
<evidence type="ECO:0000313" key="3">
    <source>
        <dbReference type="EMBL" id="CAK9190198.1"/>
    </source>
</evidence>
<keyword evidence="4" id="KW-1185">Reference proteome</keyword>
<dbReference type="InterPro" id="IPR006693">
    <property type="entry name" value="AB_hydrolase_lipase"/>
</dbReference>
<dbReference type="EMBL" id="OZ019893">
    <property type="protein sequence ID" value="CAK9190198.1"/>
    <property type="molecule type" value="Genomic_DNA"/>
</dbReference>
<dbReference type="Proteomes" id="UP001497512">
    <property type="component" value="Chromosome 1"/>
</dbReference>
<feature type="region of interest" description="Disordered" evidence="1">
    <location>
        <begin position="150"/>
        <end position="169"/>
    </location>
</feature>
<dbReference type="PANTHER" id="PTHR11005">
    <property type="entry name" value="LYSOSOMAL ACID LIPASE-RELATED"/>
    <property type="match status" value="1"/>
</dbReference>
<feature type="region of interest" description="Disordered" evidence="1">
    <location>
        <begin position="95"/>
        <end position="117"/>
    </location>
</feature>
<dbReference type="Pfam" id="PF04083">
    <property type="entry name" value="Abhydro_lipase"/>
    <property type="match status" value="1"/>
</dbReference>
<dbReference type="SUPFAM" id="SSF53474">
    <property type="entry name" value="alpha/beta-Hydrolases"/>
    <property type="match status" value="1"/>
</dbReference>
<feature type="domain" description="Partial AB-hydrolase lipase" evidence="2">
    <location>
        <begin position="45"/>
        <end position="78"/>
    </location>
</feature>
<evidence type="ECO:0000313" key="4">
    <source>
        <dbReference type="Proteomes" id="UP001497512"/>
    </source>
</evidence>
<sequence>MYVEQFMQLTMLTSSGNVFAIRLKMRMMMIMIMMEAAVRGETFCKQVVQPLGYACVEYTVETDDGFVLVLHRLSHVKKLAGDNIMDSGVLANANLTRGENRGPSEGGNGFSGASDCPNTNVQAVDEQKINSGANLGSNNTGCFSLKKKPISAHGRNHHRTSQNYTADPKGGKGAPVLLMHQEFLNGDSWFQFVDAKHVGRLLPVLLLDDGFDVWVGHQRATYWCHDHVNLHYTQQAFWDWTWDEHAHYDLPAQLRFINAETNQTVHYIGMSQAGTAGAAGATYADTSLMIRSLTLIGPTAYRGNTNSLLLDAWAYFFGLTLDSEYYATGFQNGAFNYTNEFSTAPITADGVTGLEIGLISGPNCCLGTGTISLSNGWDGTTSFKNLLHWQQGIRQNTWAHFDYFPRTERNMMAYNQPTPPSYEPAQIPATIPVLIILGGQDWTAPPHGINMFMTQLQQVPHVVNLTKYAHYDLIFSATRENDVYLPILSFLESSLFT</sequence>
<reference evidence="3 4" key="1">
    <citation type="submission" date="2024-02" db="EMBL/GenBank/DDBJ databases">
        <authorList>
            <consortium name="ELIXIR-Norway"/>
            <consortium name="Elixir Norway"/>
        </authorList>
    </citation>
    <scope>NUCLEOTIDE SEQUENCE [LARGE SCALE GENOMIC DNA]</scope>
</reference>
<organism evidence="3 4">
    <name type="scientific">Sphagnum troendelagicum</name>
    <dbReference type="NCBI Taxonomy" id="128251"/>
    <lineage>
        <taxon>Eukaryota</taxon>
        <taxon>Viridiplantae</taxon>
        <taxon>Streptophyta</taxon>
        <taxon>Embryophyta</taxon>
        <taxon>Bryophyta</taxon>
        <taxon>Sphagnophytina</taxon>
        <taxon>Sphagnopsida</taxon>
        <taxon>Sphagnales</taxon>
        <taxon>Sphagnaceae</taxon>
        <taxon>Sphagnum</taxon>
    </lineage>
</organism>
<accession>A0ABP0T9V6</accession>
<evidence type="ECO:0000259" key="2">
    <source>
        <dbReference type="Pfam" id="PF04083"/>
    </source>
</evidence>
<feature type="compositionally biased region" description="Basic residues" evidence="1">
    <location>
        <begin position="150"/>
        <end position="160"/>
    </location>
</feature>
<proteinExistence type="predicted"/>
<protein>
    <recommendedName>
        <fullName evidence="2">Partial AB-hydrolase lipase domain-containing protein</fullName>
    </recommendedName>
</protein>
<dbReference type="Gene3D" id="3.40.50.1820">
    <property type="entry name" value="alpha/beta hydrolase"/>
    <property type="match status" value="1"/>
</dbReference>
<name>A0ABP0T9V6_9BRYO</name>
<dbReference type="InterPro" id="IPR029058">
    <property type="entry name" value="AB_hydrolase_fold"/>
</dbReference>